<dbReference type="Proteomes" id="UP000636479">
    <property type="component" value="Unassembled WGS sequence"/>
</dbReference>
<dbReference type="EMBL" id="JACAZF010000008">
    <property type="protein sequence ID" value="KAF7296992.1"/>
    <property type="molecule type" value="Genomic_DNA"/>
</dbReference>
<reference evidence="1" key="1">
    <citation type="submission" date="2020-05" db="EMBL/GenBank/DDBJ databases">
        <title>Mycena genomes resolve the evolution of fungal bioluminescence.</title>
        <authorList>
            <person name="Tsai I.J."/>
        </authorList>
    </citation>
    <scope>NUCLEOTIDE SEQUENCE</scope>
    <source>
        <strain evidence="1">171206Taipei</strain>
    </source>
</reference>
<comment type="caution">
    <text evidence="1">The sequence shown here is derived from an EMBL/GenBank/DDBJ whole genome shotgun (WGS) entry which is preliminary data.</text>
</comment>
<protein>
    <submittedName>
        <fullName evidence="1">Uncharacterized protein</fullName>
    </submittedName>
</protein>
<dbReference type="RefSeq" id="XP_037217351.1">
    <property type="nucleotide sequence ID" value="XM_037365939.1"/>
</dbReference>
<dbReference type="OrthoDB" id="2684236at2759"/>
<organism evidence="1 2">
    <name type="scientific">Mycena indigotica</name>
    <dbReference type="NCBI Taxonomy" id="2126181"/>
    <lineage>
        <taxon>Eukaryota</taxon>
        <taxon>Fungi</taxon>
        <taxon>Dikarya</taxon>
        <taxon>Basidiomycota</taxon>
        <taxon>Agaricomycotina</taxon>
        <taxon>Agaricomycetes</taxon>
        <taxon>Agaricomycetidae</taxon>
        <taxon>Agaricales</taxon>
        <taxon>Marasmiineae</taxon>
        <taxon>Mycenaceae</taxon>
        <taxon>Mycena</taxon>
    </lineage>
</organism>
<dbReference type="PANTHER" id="PTHR34365">
    <property type="entry name" value="ENOLASE (DUF1399)"/>
    <property type="match status" value="1"/>
</dbReference>
<sequence>MGHCINSRRHCTLYTPGNTKNIAHARRVKTAILQARTFKARNNDALTAREVMRKASYSFSILKGIMYGILRPDERLFRRLTNAYTDGRIFSVELVAAVTRQNSFVGKMYDLKWTQPGAFETIDEEVVLWHAIARYHAFLDLMSGLPIHFLVPTLDIDLAWHTHQLRSYDYYYDTKKYVGSFIDHDDKVEETHLSNSFDTTASAWRSRFFGVQYTYC</sequence>
<dbReference type="GeneID" id="59348455"/>
<evidence type="ECO:0000313" key="1">
    <source>
        <dbReference type="EMBL" id="KAF7296992.1"/>
    </source>
</evidence>
<dbReference type="InterPro" id="IPR009836">
    <property type="entry name" value="GRDP-like"/>
</dbReference>
<gene>
    <name evidence="1" type="ORF">MIND_00931500</name>
</gene>
<proteinExistence type="predicted"/>
<dbReference type="Pfam" id="PF07173">
    <property type="entry name" value="GRDP-like"/>
    <property type="match status" value="1"/>
</dbReference>
<dbReference type="PANTHER" id="PTHR34365:SF7">
    <property type="entry name" value="GLYCINE-RICH DOMAIN-CONTAINING PROTEIN 1"/>
    <property type="match status" value="1"/>
</dbReference>
<accession>A0A8H6SDK7</accession>
<keyword evidence="2" id="KW-1185">Reference proteome</keyword>
<dbReference type="AlphaFoldDB" id="A0A8H6SDK7"/>
<name>A0A8H6SDK7_9AGAR</name>
<evidence type="ECO:0000313" key="2">
    <source>
        <dbReference type="Proteomes" id="UP000636479"/>
    </source>
</evidence>